<keyword evidence="4 8" id="KW-0378">Hydrolase</keyword>
<proteinExistence type="inferred from homology"/>
<name>A0ABR9UH01_9CYAN</name>
<keyword evidence="5" id="KW-0190">Covalent protein-DNA linkage</keyword>
<dbReference type="Gene3D" id="3.90.1680.10">
    <property type="entry name" value="SOS response associated peptidase-like"/>
    <property type="match status" value="1"/>
</dbReference>
<dbReference type="SUPFAM" id="SSF143081">
    <property type="entry name" value="BB1717-like"/>
    <property type="match status" value="1"/>
</dbReference>
<evidence type="ECO:0000256" key="2">
    <source>
        <dbReference type="ARBA" id="ARBA00022670"/>
    </source>
</evidence>
<evidence type="ECO:0000256" key="8">
    <source>
        <dbReference type="RuleBase" id="RU364100"/>
    </source>
</evidence>
<dbReference type="RefSeq" id="WP_193871150.1">
    <property type="nucleotide sequence ID" value="NZ_JADEWU010000067.1"/>
</dbReference>
<dbReference type="Pfam" id="PF02586">
    <property type="entry name" value="SRAP"/>
    <property type="match status" value="1"/>
</dbReference>
<dbReference type="InterPro" id="IPR003738">
    <property type="entry name" value="SRAP"/>
</dbReference>
<dbReference type="EC" id="3.4.-.-" evidence="8"/>
<keyword evidence="7" id="KW-0456">Lyase</keyword>
<dbReference type="InterPro" id="IPR036590">
    <property type="entry name" value="SRAP-like"/>
</dbReference>
<keyword evidence="3" id="KW-0227">DNA damage</keyword>
<evidence type="ECO:0000256" key="5">
    <source>
        <dbReference type="ARBA" id="ARBA00023124"/>
    </source>
</evidence>
<dbReference type="EMBL" id="JADEWU010000067">
    <property type="protein sequence ID" value="MBE9145747.1"/>
    <property type="molecule type" value="Genomic_DNA"/>
</dbReference>
<evidence type="ECO:0000313" key="10">
    <source>
        <dbReference type="Proteomes" id="UP000640725"/>
    </source>
</evidence>
<evidence type="ECO:0000256" key="3">
    <source>
        <dbReference type="ARBA" id="ARBA00022763"/>
    </source>
</evidence>
<dbReference type="Proteomes" id="UP000640725">
    <property type="component" value="Unassembled WGS sequence"/>
</dbReference>
<accession>A0ABR9UH01</accession>
<evidence type="ECO:0000256" key="1">
    <source>
        <dbReference type="ARBA" id="ARBA00008136"/>
    </source>
</evidence>
<evidence type="ECO:0000256" key="6">
    <source>
        <dbReference type="ARBA" id="ARBA00023125"/>
    </source>
</evidence>
<comment type="caution">
    <text evidence="9">The sequence shown here is derived from an EMBL/GenBank/DDBJ whole genome shotgun (WGS) entry which is preliminary data.</text>
</comment>
<gene>
    <name evidence="9" type="ORF">IQ236_21390</name>
</gene>
<organism evidence="9 10">
    <name type="scientific">Planktothrix mougeotii LEGE 06226</name>
    <dbReference type="NCBI Taxonomy" id="1828728"/>
    <lineage>
        <taxon>Bacteria</taxon>
        <taxon>Bacillati</taxon>
        <taxon>Cyanobacteriota</taxon>
        <taxon>Cyanophyceae</taxon>
        <taxon>Oscillatoriophycideae</taxon>
        <taxon>Oscillatoriales</taxon>
        <taxon>Microcoleaceae</taxon>
        <taxon>Planktothrix</taxon>
    </lineage>
</organism>
<keyword evidence="6" id="KW-0238">DNA-binding</keyword>
<protein>
    <recommendedName>
        <fullName evidence="8">Abasic site processing protein</fullName>
        <ecNumber evidence="8">3.4.-.-</ecNumber>
    </recommendedName>
</protein>
<keyword evidence="10" id="KW-1185">Reference proteome</keyword>
<dbReference type="PANTHER" id="PTHR13604">
    <property type="entry name" value="DC12-RELATED"/>
    <property type="match status" value="1"/>
</dbReference>
<keyword evidence="2 8" id="KW-0645">Protease</keyword>
<reference evidence="9 10" key="1">
    <citation type="submission" date="2020-10" db="EMBL/GenBank/DDBJ databases">
        <authorList>
            <person name="Castelo-Branco R."/>
            <person name="Eusebio N."/>
            <person name="Adriana R."/>
            <person name="Vieira A."/>
            <person name="Brugerolle De Fraissinette N."/>
            <person name="Rezende De Castro R."/>
            <person name="Schneider M.P."/>
            <person name="Vasconcelos V."/>
            <person name="Leao P.N."/>
        </authorList>
    </citation>
    <scope>NUCLEOTIDE SEQUENCE [LARGE SCALE GENOMIC DNA]</scope>
    <source>
        <strain evidence="9 10">LEGE 06226</strain>
    </source>
</reference>
<comment type="similarity">
    <text evidence="1 8">Belongs to the SOS response-associated peptidase family.</text>
</comment>
<dbReference type="PANTHER" id="PTHR13604:SF0">
    <property type="entry name" value="ABASIC SITE PROCESSING PROTEIN HMCES"/>
    <property type="match status" value="1"/>
</dbReference>
<sequence>MCGRFSLVCSKTAIAQTFNVSSVPDFIPQYNIAPAQKIATIRYNLEQQEQQFQFMHWGLIPHWAKDEKIGYKLINARVETVTEKPTFRQAIRSQRCLILADGFYEWQHQGKTKQPYYFQLENHQPFGFAGLWERWNNPNKEEIVSCTILTQAANETVRSVHERMPIILSPRVYSQWLDPTLKDSETILSWVQQNPGLKVYPVSSKVNRATYNQPDCILPLDEAVEIL</sequence>
<evidence type="ECO:0000256" key="7">
    <source>
        <dbReference type="ARBA" id="ARBA00023239"/>
    </source>
</evidence>
<evidence type="ECO:0000256" key="4">
    <source>
        <dbReference type="ARBA" id="ARBA00022801"/>
    </source>
</evidence>
<evidence type="ECO:0000313" key="9">
    <source>
        <dbReference type="EMBL" id="MBE9145747.1"/>
    </source>
</evidence>